<dbReference type="GO" id="GO:0003723">
    <property type="term" value="F:RNA binding"/>
    <property type="evidence" value="ECO:0007669"/>
    <property type="project" value="InterPro"/>
</dbReference>
<dbReference type="Pfam" id="PF04050">
    <property type="entry name" value="Upf2"/>
    <property type="match status" value="2"/>
</dbReference>
<dbReference type="OrthoDB" id="27832at2759"/>
<evidence type="ECO:0000313" key="6">
    <source>
        <dbReference type="Proteomes" id="UP000186594"/>
    </source>
</evidence>
<dbReference type="InterPro" id="IPR003890">
    <property type="entry name" value="MIF4G-like_typ-3"/>
</dbReference>
<dbReference type="STRING" id="1198029.A0A1U7LLQ2"/>
<dbReference type="InterPro" id="IPR007193">
    <property type="entry name" value="Upf2/Nmd2_C"/>
</dbReference>
<comment type="subcellular location">
    <subcellularLocation>
        <location evidence="1">Cytoplasm</location>
    </subcellularLocation>
</comment>
<organism evidence="5 6">
    <name type="scientific">Neolecta irregularis (strain DAH-3)</name>
    <dbReference type="NCBI Taxonomy" id="1198029"/>
    <lineage>
        <taxon>Eukaryota</taxon>
        <taxon>Fungi</taxon>
        <taxon>Dikarya</taxon>
        <taxon>Ascomycota</taxon>
        <taxon>Taphrinomycotina</taxon>
        <taxon>Neolectales</taxon>
        <taxon>Neolectaceae</taxon>
        <taxon>Neolecta</taxon>
    </lineage>
</organism>
<gene>
    <name evidence="5" type="ORF">NEOLI_004545</name>
</gene>
<keyword evidence="2" id="KW-0963">Cytoplasm</keyword>
<evidence type="ECO:0000256" key="1">
    <source>
        <dbReference type="ARBA" id="ARBA00004496"/>
    </source>
</evidence>
<feature type="region of interest" description="Disordered" evidence="3">
    <location>
        <begin position="367"/>
        <end position="395"/>
    </location>
</feature>
<dbReference type="InterPro" id="IPR039762">
    <property type="entry name" value="Nmd2/UPF2"/>
</dbReference>
<dbReference type="EMBL" id="LXFE01001487">
    <property type="protein sequence ID" value="OLL23569.1"/>
    <property type="molecule type" value="Genomic_DNA"/>
</dbReference>
<dbReference type="SMART" id="SM00543">
    <property type="entry name" value="MIF4G"/>
    <property type="match status" value="2"/>
</dbReference>
<dbReference type="Proteomes" id="UP000186594">
    <property type="component" value="Unassembled WGS sequence"/>
</dbReference>
<evidence type="ECO:0000259" key="4">
    <source>
        <dbReference type="SMART" id="SM00543"/>
    </source>
</evidence>
<dbReference type="Gene3D" id="1.25.40.180">
    <property type="match status" value="3"/>
</dbReference>
<comment type="caution">
    <text evidence="5">The sequence shown here is derived from an EMBL/GenBank/DDBJ whole genome shotgun (WGS) entry which is preliminary data.</text>
</comment>
<feature type="compositionally biased region" description="Acidic residues" evidence="3">
    <location>
        <begin position="369"/>
        <end position="386"/>
    </location>
</feature>
<dbReference type="SUPFAM" id="SSF48371">
    <property type="entry name" value="ARM repeat"/>
    <property type="match status" value="2"/>
</dbReference>
<dbReference type="OMA" id="DFQHHQI"/>
<sequence>MSRERRADLLGPNVKAWAGENVFQTGTPLDSSLKKNTAFIKRLRTSIAPEHVASLLKEIQTLSLEKYLSEIVSGALEGILKCKTQAEVAAAVEIISALHQRFTKTFTPQLALLIARGLATPSKSALGGLTAEQKEKKDSTRLLQQRILLRHATEFWMVGILRTLEDAEGKPAKADSLPFPLAGLQDILDHDKELVALPLVVNYVKWYKDDIFSLSSTLDTSIQKKFRTNVIDYFATVSTHISRQHEFIKKQGDRNDESYIRSGEMFEDRAAAFEKLQKTQEKMVSSAQTLADMLELKMPDLTEAEKAHGDSTGIRLGGGLVREESTSGGIWEDDDQRRFYTDLVDISVRIPHIYFEKKGEVEKPVAEVNLEDEGLSDDDEEAEKEDETEHTNRSGGAQVDSLLLRLGECSNRELIDQICLDFCYLNSKASRNRLVKAKIPRGRIDLLPYYARMAATLKPVIPEITNALITGLVKEFKRLQRRKDKDLPEERAKNIRFLSEMIKFNVVSQYVIWHCLKLCVDDFCRPNVMNIVNIFENCGKFLLKSPETSSRMANIASRKFRCALSGHDRALLDGAIVQCNPPDRPAIEHKQRSLLELYLRKLLYVDLSHDTYGRVLKQLRKMDWDSAETRSLLSKLLSKPWLSGLHRNYHDFTIPFIDDLMESIKIGLEEPVFENAQKRVAEMKYLGELYIYKLVDTRVIMEVLYMIISLGHDKGLPQPGKPCLIDRPGDWSRVRLVLALLEACGMCFNRGVMRKKLDTFLEFFQYYLFTKEPMPLEIQFAVQDTFAPIRPKLKLCESFEEAKAKLDEVANELGGLDHEDEEEVEENGDHIHSEEDEDPAENDNLEYDGETAPSTEIFDDEQVVLLDKKEIDPADTEEFDREFAKMMTESLESRKHDRKGIIDVPLPLKMTEPQAQNLRQAKPVSVPSNSSLALATKQKLAAEKEEQKRIKNLVLRYEQQSEVNELMVQKAAKSGMKVTFGKAGKNRKDG</sequence>
<keyword evidence="6" id="KW-1185">Reference proteome</keyword>
<dbReference type="InterPro" id="IPR016024">
    <property type="entry name" value="ARM-type_fold"/>
</dbReference>
<dbReference type="PANTHER" id="PTHR12839:SF7">
    <property type="entry name" value="REGULATOR OF NONSENSE TRANSCRIPTS 2"/>
    <property type="match status" value="1"/>
</dbReference>
<evidence type="ECO:0000256" key="2">
    <source>
        <dbReference type="ARBA" id="ARBA00022490"/>
    </source>
</evidence>
<accession>A0A1U7LLQ2</accession>
<dbReference type="GO" id="GO:0035145">
    <property type="term" value="C:exon-exon junction complex"/>
    <property type="evidence" value="ECO:0007669"/>
    <property type="project" value="TreeGrafter"/>
</dbReference>
<evidence type="ECO:0000313" key="5">
    <source>
        <dbReference type="EMBL" id="OLL23569.1"/>
    </source>
</evidence>
<evidence type="ECO:0000256" key="3">
    <source>
        <dbReference type="SAM" id="MobiDB-lite"/>
    </source>
</evidence>
<feature type="domain" description="MIF4G" evidence="4">
    <location>
        <begin position="597"/>
        <end position="792"/>
    </location>
</feature>
<feature type="compositionally biased region" description="Acidic residues" evidence="3">
    <location>
        <begin position="834"/>
        <end position="845"/>
    </location>
</feature>
<proteinExistence type="predicted"/>
<name>A0A1U7LLQ2_NEOID</name>
<protein>
    <submittedName>
        <fullName evidence="5">Regulator of nonsense transcripts 2</fullName>
    </submittedName>
</protein>
<dbReference type="Pfam" id="PF02854">
    <property type="entry name" value="MIF4G"/>
    <property type="match status" value="2"/>
</dbReference>
<dbReference type="PANTHER" id="PTHR12839">
    <property type="entry name" value="NONSENSE-MEDIATED MRNA DECAY PROTEIN 2 UP-FRAMESHIFT SUPPRESSOR 2"/>
    <property type="match status" value="1"/>
</dbReference>
<feature type="domain" description="MIF4G" evidence="4">
    <location>
        <begin position="400"/>
        <end position="582"/>
    </location>
</feature>
<reference evidence="5 6" key="1">
    <citation type="submission" date="2016-04" db="EMBL/GenBank/DDBJ databases">
        <title>Evolutionary innovation and constraint leading to complex multicellularity in the Ascomycota.</title>
        <authorList>
            <person name="Cisse O."/>
            <person name="Nguyen A."/>
            <person name="Hewitt D.A."/>
            <person name="Jedd G."/>
            <person name="Stajich J.E."/>
        </authorList>
    </citation>
    <scope>NUCLEOTIDE SEQUENCE [LARGE SCALE GENOMIC DNA]</scope>
    <source>
        <strain evidence="5 6">DAH-3</strain>
    </source>
</reference>
<dbReference type="GO" id="GO:0000184">
    <property type="term" value="P:nuclear-transcribed mRNA catabolic process, nonsense-mediated decay"/>
    <property type="evidence" value="ECO:0007669"/>
    <property type="project" value="InterPro"/>
</dbReference>
<dbReference type="AlphaFoldDB" id="A0A1U7LLQ2"/>
<feature type="region of interest" description="Disordered" evidence="3">
    <location>
        <begin position="814"/>
        <end position="845"/>
    </location>
</feature>
<dbReference type="GO" id="GO:0005737">
    <property type="term" value="C:cytoplasm"/>
    <property type="evidence" value="ECO:0007669"/>
    <property type="project" value="UniProtKB-SubCell"/>
</dbReference>